<evidence type="ECO:0000256" key="1">
    <source>
        <dbReference type="ARBA" id="ARBA00010062"/>
    </source>
</evidence>
<dbReference type="InterPro" id="IPR028081">
    <property type="entry name" value="Leu-bd"/>
</dbReference>
<dbReference type="Proteomes" id="UP000564496">
    <property type="component" value="Unassembled WGS sequence"/>
</dbReference>
<dbReference type="RefSeq" id="WP_179658645.1">
    <property type="nucleotide sequence ID" value="NZ_JACBZR010000001.1"/>
</dbReference>
<dbReference type="SUPFAM" id="SSF53822">
    <property type="entry name" value="Periplasmic binding protein-like I"/>
    <property type="match status" value="1"/>
</dbReference>
<feature type="signal peptide" evidence="3">
    <location>
        <begin position="1"/>
        <end position="21"/>
    </location>
</feature>
<evidence type="ECO:0000259" key="4">
    <source>
        <dbReference type="Pfam" id="PF13458"/>
    </source>
</evidence>
<comment type="similarity">
    <text evidence="1">Belongs to the leucine-binding protein family.</text>
</comment>
<dbReference type="PROSITE" id="PS51257">
    <property type="entry name" value="PROKAR_LIPOPROTEIN"/>
    <property type="match status" value="1"/>
</dbReference>
<dbReference type="PANTHER" id="PTHR30483">
    <property type="entry name" value="LEUCINE-SPECIFIC-BINDING PROTEIN"/>
    <property type="match status" value="1"/>
</dbReference>
<protein>
    <submittedName>
        <fullName evidence="5">Branched-chain amino acid transport system substrate-binding protein</fullName>
    </submittedName>
</protein>
<feature type="domain" description="Leucine-binding protein" evidence="4">
    <location>
        <begin position="56"/>
        <end position="380"/>
    </location>
</feature>
<dbReference type="Gene3D" id="3.40.50.2300">
    <property type="match status" value="2"/>
</dbReference>
<evidence type="ECO:0000256" key="2">
    <source>
        <dbReference type="ARBA" id="ARBA00022729"/>
    </source>
</evidence>
<comment type="caution">
    <text evidence="5">The sequence shown here is derived from an EMBL/GenBank/DDBJ whole genome shotgun (WGS) entry which is preliminary data.</text>
</comment>
<keyword evidence="6" id="KW-1185">Reference proteome</keyword>
<gene>
    <name evidence="5" type="ORF">BJ988_002946</name>
</gene>
<keyword evidence="2 3" id="KW-0732">Signal</keyword>
<feature type="chain" id="PRO_5031385681" evidence="3">
    <location>
        <begin position="22"/>
        <end position="421"/>
    </location>
</feature>
<dbReference type="InterPro" id="IPR051010">
    <property type="entry name" value="BCAA_transport"/>
</dbReference>
<dbReference type="Pfam" id="PF13458">
    <property type="entry name" value="Peripla_BP_6"/>
    <property type="match status" value="1"/>
</dbReference>
<organism evidence="5 6">
    <name type="scientific">Nocardioides panzhihuensis</name>
    <dbReference type="NCBI Taxonomy" id="860243"/>
    <lineage>
        <taxon>Bacteria</taxon>
        <taxon>Bacillati</taxon>
        <taxon>Actinomycetota</taxon>
        <taxon>Actinomycetes</taxon>
        <taxon>Propionibacteriales</taxon>
        <taxon>Nocardioidaceae</taxon>
        <taxon>Nocardioides</taxon>
    </lineage>
</organism>
<sequence length="421" mass="42302">MHVSRSGLRRSLALTLPVALALTITACGSSDSTGEASSAAFDTAALGTPNKATGSPVTIGVISEGKGQAVDQSDEFRGAQAAAAYANEYLGGIGGHKVEVKVCEVRQDPAMATDCANQMVTAGVSAVVEGTLAEVDQTIEVLTPAGIPIIAASGSTKAALTTPGYFSLFNSLSYFGVPAADGKEQGVSKAVMVVVGVPGAEGPARDVGTLLYKNAGIDLEVSAIPPGTADMTPQITAASADEPGLYHVFGNESFCTPAIQAIKAVDPDAAITAIAQCLSAAGAKSIPGGYEGVHVVTTSDLDPEAEDTKLFQAVVGKYGDGAKESVITGSGYSPMLGMINALNAAKITDVSAKGVTAAMKSAPATNYPLGAGATFTCDGKQMPISPNVCSSDGIIASATADGKLEDYQLVPSDPELYSPAS</sequence>
<evidence type="ECO:0000313" key="5">
    <source>
        <dbReference type="EMBL" id="NYI78298.1"/>
    </source>
</evidence>
<reference evidence="5 6" key="1">
    <citation type="submission" date="2020-07" db="EMBL/GenBank/DDBJ databases">
        <title>Sequencing the genomes of 1000 actinobacteria strains.</title>
        <authorList>
            <person name="Klenk H.-P."/>
        </authorList>
    </citation>
    <scope>NUCLEOTIDE SEQUENCE [LARGE SCALE GENOMIC DNA]</scope>
    <source>
        <strain evidence="5 6">DSM 26487</strain>
    </source>
</reference>
<dbReference type="InterPro" id="IPR028082">
    <property type="entry name" value="Peripla_BP_I"/>
</dbReference>
<accession>A0A7Z0DMX8</accession>
<dbReference type="AlphaFoldDB" id="A0A7Z0DMX8"/>
<dbReference type="PANTHER" id="PTHR30483:SF6">
    <property type="entry name" value="PERIPLASMIC BINDING PROTEIN OF ABC TRANSPORTER FOR NATURAL AMINO ACIDS"/>
    <property type="match status" value="1"/>
</dbReference>
<proteinExistence type="inferred from homology"/>
<name>A0A7Z0DMX8_9ACTN</name>
<evidence type="ECO:0000256" key="3">
    <source>
        <dbReference type="SAM" id="SignalP"/>
    </source>
</evidence>
<evidence type="ECO:0000313" key="6">
    <source>
        <dbReference type="Proteomes" id="UP000564496"/>
    </source>
</evidence>
<dbReference type="EMBL" id="JACBZR010000001">
    <property type="protein sequence ID" value="NYI78298.1"/>
    <property type="molecule type" value="Genomic_DNA"/>
</dbReference>